<dbReference type="KEGG" id="mfe:Mefer_0926"/>
<keyword evidence="3" id="KW-1185">Reference proteome</keyword>
<dbReference type="STRING" id="573064.Mefer_0926"/>
<name>C7P862_METFA</name>
<dbReference type="InterPro" id="IPR007166">
    <property type="entry name" value="Class3_signal_pept_motif"/>
</dbReference>
<protein>
    <recommendedName>
        <fullName evidence="4">Class III signal peptide-containing protein</fullName>
    </recommendedName>
</protein>
<reference evidence="2" key="1">
    <citation type="submission" date="2009-08" db="EMBL/GenBank/DDBJ databases">
        <title>Complete sequence of chromosome of Methanocaldococcus fervens AG86.</title>
        <authorList>
            <consortium name="US DOE Joint Genome Institute"/>
            <person name="Lucas S."/>
            <person name="Copeland A."/>
            <person name="Lapidus A."/>
            <person name="Glavina del Rio T."/>
            <person name="Tice H."/>
            <person name="Bruce D."/>
            <person name="Goodwin L."/>
            <person name="Pitluck S."/>
            <person name="Chertkov O."/>
            <person name="Detter J.C."/>
            <person name="Han C."/>
            <person name="Tapia R."/>
            <person name="Larimer F."/>
            <person name="Land M."/>
            <person name="Hauser L."/>
            <person name="Kyrpides N."/>
            <person name="Ovchinnikova G."/>
            <person name="Lupa-Sieprawska M."/>
            <person name="Whitman W.B."/>
        </authorList>
    </citation>
    <scope>NUCLEOTIDE SEQUENCE [LARGE SCALE GENOMIC DNA]</scope>
    <source>
        <strain evidence="2">AG86</strain>
    </source>
</reference>
<dbReference type="eggNOG" id="arCOG05055">
    <property type="taxonomic scope" value="Archaea"/>
</dbReference>
<gene>
    <name evidence="2" type="ordered locus">Mefer_0926</name>
</gene>
<dbReference type="AlphaFoldDB" id="C7P862"/>
<evidence type="ECO:0000313" key="2">
    <source>
        <dbReference type="EMBL" id="ACV24744.1"/>
    </source>
</evidence>
<dbReference type="EMBL" id="CP001696">
    <property type="protein sequence ID" value="ACV24744.1"/>
    <property type="molecule type" value="Genomic_DNA"/>
</dbReference>
<dbReference type="HOGENOM" id="CLU_143949_0_0_2"/>
<evidence type="ECO:0000256" key="1">
    <source>
        <dbReference type="SAM" id="Phobius"/>
    </source>
</evidence>
<accession>C7P862</accession>
<organism evidence="2 3">
    <name type="scientific">Methanocaldococcus fervens (strain DSM 4213 / JCM 15782 / AG86)</name>
    <name type="common">Methanococcus fervens</name>
    <dbReference type="NCBI Taxonomy" id="573064"/>
    <lineage>
        <taxon>Archaea</taxon>
        <taxon>Methanobacteriati</taxon>
        <taxon>Methanobacteriota</taxon>
        <taxon>Methanomada group</taxon>
        <taxon>Methanococci</taxon>
        <taxon>Methanococcales</taxon>
        <taxon>Methanocaldococcaceae</taxon>
        <taxon>Methanocaldococcus</taxon>
    </lineage>
</organism>
<dbReference type="RefSeq" id="WP_015791481.1">
    <property type="nucleotide sequence ID" value="NC_013156.1"/>
</dbReference>
<dbReference type="Proteomes" id="UP000001495">
    <property type="component" value="Chromosome"/>
</dbReference>
<keyword evidence="1" id="KW-0472">Membrane</keyword>
<proteinExistence type="predicted"/>
<dbReference type="OrthoDB" id="65764at2157"/>
<sequence length="129" mass="14580">MKLKTKLIGLKKAQISLEFSFLFFAILLTSLVTISLYLSQNLSEDDLVINDVENAAKNAIILANSGYNGMNPNITIIYGGISWSDDKKTIYIYLSPKPYITQEIKNFVIGYIYNTTNTNKDKYNIIINP</sequence>
<evidence type="ECO:0000313" key="3">
    <source>
        <dbReference type="Proteomes" id="UP000001495"/>
    </source>
</evidence>
<evidence type="ECO:0008006" key="4">
    <source>
        <dbReference type="Google" id="ProtNLM"/>
    </source>
</evidence>
<dbReference type="Pfam" id="PF04021">
    <property type="entry name" value="Class_IIIsignal"/>
    <property type="match status" value="1"/>
</dbReference>
<dbReference type="GeneID" id="8365614"/>
<keyword evidence="1" id="KW-0812">Transmembrane</keyword>
<keyword evidence="1" id="KW-1133">Transmembrane helix</keyword>
<feature type="transmembrane region" description="Helical" evidence="1">
    <location>
        <begin position="21"/>
        <end position="38"/>
    </location>
</feature>